<keyword evidence="1" id="KW-0472">Membrane</keyword>
<gene>
    <name evidence="2" type="ORF">ROJ8625_00508</name>
</gene>
<evidence type="ECO:0000313" key="2">
    <source>
        <dbReference type="EMBL" id="SLN15667.1"/>
    </source>
</evidence>
<dbReference type="AlphaFoldDB" id="A0A1X6YB62"/>
<reference evidence="2 3" key="1">
    <citation type="submission" date="2017-03" db="EMBL/GenBank/DDBJ databases">
        <authorList>
            <person name="Afonso C.L."/>
            <person name="Miller P.J."/>
            <person name="Scott M.A."/>
            <person name="Spackman E."/>
            <person name="Goraichik I."/>
            <person name="Dimitrov K.M."/>
            <person name="Suarez D.L."/>
            <person name="Swayne D.E."/>
        </authorList>
    </citation>
    <scope>NUCLEOTIDE SEQUENCE [LARGE SCALE GENOMIC DNA]</scope>
    <source>
        <strain evidence="2 3">CECT 8625</strain>
    </source>
</reference>
<dbReference type="OrthoDB" id="9948278at2"/>
<accession>A0A1X6YB62</accession>
<dbReference type="EMBL" id="FWFK01000001">
    <property type="protein sequence ID" value="SLN15667.1"/>
    <property type="molecule type" value="Genomic_DNA"/>
</dbReference>
<name>A0A1X6YB62_9RHOB</name>
<dbReference type="Proteomes" id="UP000193570">
    <property type="component" value="Unassembled WGS sequence"/>
</dbReference>
<keyword evidence="1" id="KW-1133">Transmembrane helix</keyword>
<protein>
    <submittedName>
        <fullName evidence="2">Uncharacterized protein</fullName>
    </submittedName>
</protein>
<proteinExistence type="predicted"/>
<keyword evidence="3" id="KW-1185">Reference proteome</keyword>
<evidence type="ECO:0000313" key="3">
    <source>
        <dbReference type="Proteomes" id="UP000193570"/>
    </source>
</evidence>
<keyword evidence="1" id="KW-0812">Transmembrane</keyword>
<organism evidence="2 3">
    <name type="scientific">Roseivivax jejudonensis</name>
    <dbReference type="NCBI Taxonomy" id="1529041"/>
    <lineage>
        <taxon>Bacteria</taxon>
        <taxon>Pseudomonadati</taxon>
        <taxon>Pseudomonadota</taxon>
        <taxon>Alphaproteobacteria</taxon>
        <taxon>Rhodobacterales</taxon>
        <taxon>Roseobacteraceae</taxon>
        <taxon>Roseivivax</taxon>
    </lineage>
</organism>
<feature type="transmembrane region" description="Helical" evidence="1">
    <location>
        <begin position="24"/>
        <end position="45"/>
    </location>
</feature>
<sequence length="46" mass="5384">MTDIRDTIKRVWTNLNPSEPSPWFLLKLWVFMVSCMFVALIIGLVT</sequence>
<evidence type="ECO:0000256" key="1">
    <source>
        <dbReference type="SAM" id="Phobius"/>
    </source>
</evidence>
<dbReference type="RefSeq" id="WP_159456708.1">
    <property type="nucleotide sequence ID" value="NZ_FWFK01000001.1"/>
</dbReference>